<feature type="domain" description="Pleckstrin-like plant" evidence="1">
    <location>
        <begin position="78"/>
        <end position="157"/>
    </location>
</feature>
<protein>
    <recommendedName>
        <fullName evidence="1">Pleckstrin-like plant domain-containing protein</fullName>
    </recommendedName>
</protein>
<organism evidence="2 3">
    <name type="scientific">Hevea brasiliensis</name>
    <name type="common">Para rubber tree</name>
    <name type="synonym">Siphonia brasiliensis</name>
    <dbReference type="NCBI Taxonomy" id="3981"/>
    <lineage>
        <taxon>Eukaryota</taxon>
        <taxon>Viridiplantae</taxon>
        <taxon>Streptophyta</taxon>
        <taxon>Embryophyta</taxon>
        <taxon>Tracheophyta</taxon>
        <taxon>Spermatophyta</taxon>
        <taxon>Magnoliopsida</taxon>
        <taxon>eudicotyledons</taxon>
        <taxon>Gunneridae</taxon>
        <taxon>Pentapetalae</taxon>
        <taxon>rosids</taxon>
        <taxon>fabids</taxon>
        <taxon>Malpighiales</taxon>
        <taxon>Euphorbiaceae</taxon>
        <taxon>Crotonoideae</taxon>
        <taxon>Micrandreae</taxon>
        <taxon>Hevea</taxon>
    </lineage>
</organism>
<sequence>MNPTPSEAHPETLDFLSRTWCNFAVQALQPELPDQSIVLLDNSIKKFDCDMKSHLSKMENSVKMDDTDFKSLPPWKSNDLKVILKIRKLNLLKSKKESIVLDVHAELYKDSEGDDEDDTCYLIVLTTNQGIIKLDMCDDYHRYKIWASTINHMLMLSTSFSKYELQFYKN</sequence>
<proteinExistence type="predicted"/>
<dbReference type="Pfam" id="PF08458">
    <property type="entry name" value="PH_2"/>
    <property type="match status" value="1"/>
</dbReference>
<name>A0A6A6MXN2_HEVBR</name>
<dbReference type="Proteomes" id="UP000467840">
    <property type="component" value="Chromosome 6"/>
</dbReference>
<reference evidence="2 3" key="1">
    <citation type="journal article" date="2020" name="Mol. Plant">
        <title>The Chromosome-Based Rubber Tree Genome Provides New Insights into Spurge Genome Evolution and Rubber Biosynthesis.</title>
        <authorList>
            <person name="Liu J."/>
            <person name="Shi C."/>
            <person name="Shi C.C."/>
            <person name="Li W."/>
            <person name="Zhang Q.J."/>
            <person name="Zhang Y."/>
            <person name="Li K."/>
            <person name="Lu H.F."/>
            <person name="Shi C."/>
            <person name="Zhu S.T."/>
            <person name="Xiao Z.Y."/>
            <person name="Nan H."/>
            <person name="Yue Y."/>
            <person name="Zhu X.G."/>
            <person name="Wu Y."/>
            <person name="Hong X.N."/>
            <person name="Fan G.Y."/>
            <person name="Tong Y."/>
            <person name="Zhang D."/>
            <person name="Mao C.L."/>
            <person name="Liu Y.L."/>
            <person name="Hao S.J."/>
            <person name="Liu W.Q."/>
            <person name="Lv M.Q."/>
            <person name="Zhang H.B."/>
            <person name="Liu Y."/>
            <person name="Hu-Tang G.R."/>
            <person name="Wang J.P."/>
            <person name="Wang J.H."/>
            <person name="Sun Y.H."/>
            <person name="Ni S.B."/>
            <person name="Chen W.B."/>
            <person name="Zhang X.C."/>
            <person name="Jiao Y.N."/>
            <person name="Eichler E.E."/>
            <person name="Li G.H."/>
            <person name="Liu X."/>
            <person name="Gao L.Z."/>
        </authorList>
    </citation>
    <scope>NUCLEOTIDE SEQUENCE [LARGE SCALE GENOMIC DNA]</scope>
    <source>
        <strain evidence="3">cv. GT1</strain>
        <tissue evidence="2">Leaf</tissue>
    </source>
</reference>
<dbReference type="EMBL" id="JAAGAX010000004">
    <property type="protein sequence ID" value="KAF2316933.1"/>
    <property type="molecule type" value="Genomic_DNA"/>
</dbReference>
<comment type="caution">
    <text evidence="2">The sequence shown here is derived from an EMBL/GenBank/DDBJ whole genome shotgun (WGS) entry which is preliminary data.</text>
</comment>
<evidence type="ECO:0000313" key="2">
    <source>
        <dbReference type="EMBL" id="KAF2316933.1"/>
    </source>
</evidence>
<dbReference type="PANTHER" id="PTHR31351:SF25">
    <property type="entry name" value="AUXIN CANALIZATION PROTEIN (DUF828)"/>
    <property type="match status" value="1"/>
</dbReference>
<evidence type="ECO:0000313" key="3">
    <source>
        <dbReference type="Proteomes" id="UP000467840"/>
    </source>
</evidence>
<keyword evidence="3" id="KW-1185">Reference proteome</keyword>
<dbReference type="AlphaFoldDB" id="A0A6A6MXN2"/>
<dbReference type="InterPro" id="IPR013666">
    <property type="entry name" value="PH_pln"/>
</dbReference>
<dbReference type="PANTHER" id="PTHR31351">
    <property type="entry name" value="EXPRESSED PROTEIN"/>
    <property type="match status" value="1"/>
</dbReference>
<evidence type="ECO:0000259" key="1">
    <source>
        <dbReference type="Pfam" id="PF08458"/>
    </source>
</evidence>
<accession>A0A6A6MXN2</accession>
<dbReference type="InterPro" id="IPR040269">
    <property type="entry name" value="VAB"/>
</dbReference>
<gene>
    <name evidence="2" type="ORF">GH714_006803</name>
</gene>